<evidence type="ECO:0000313" key="4">
    <source>
        <dbReference type="Proteomes" id="UP000030669"/>
    </source>
</evidence>
<dbReference type="GeneID" id="19302087"/>
<proteinExistence type="predicted"/>
<evidence type="ECO:0000256" key="1">
    <source>
        <dbReference type="SAM" id="MobiDB-lite"/>
    </source>
</evidence>
<dbReference type="eggNOG" id="ENOG502SUFV">
    <property type="taxonomic scope" value="Eukaryota"/>
</dbReference>
<dbReference type="RefSeq" id="XP_007867327.1">
    <property type="nucleotide sequence ID" value="XM_007869136.1"/>
</dbReference>
<name>S7Q392_GLOTA</name>
<feature type="compositionally biased region" description="Polar residues" evidence="1">
    <location>
        <begin position="435"/>
        <end position="446"/>
    </location>
</feature>
<dbReference type="AlphaFoldDB" id="S7Q392"/>
<feature type="region of interest" description="Disordered" evidence="1">
    <location>
        <begin position="103"/>
        <end position="132"/>
    </location>
</feature>
<feature type="compositionally biased region" description="Basic and acidic residues" evidence="1">
    <location>
        <begin position="383"/>
        <end position="395"/>
    </location>
</feature>
<dbReference type="STRING" id="670483.S7Q392"/>
<evidence type="ECO:0000259" key="2">
    <source>
        <dbReference type="PROSITE" id="PS50097"/>
    </source>
</evidence>
<feature type="compositionally biased region" description="Polar residues" evidence="1">
    <location>
        <begin position="415"/>
        <end position="424"/>
    </location>
</feature>
<dbReference type="PROSITE" id="PS50097">
    <property type="entry name" value="BTB"/>
    <property type="match status" value="1"/>
</dbReference>
<keyword evidence="4" id="KW-1185">Reference proteome</keyword>
<dbReference type="InterPro" id="IPR011333">
    <property type="entry name" value="SKP1/BTB/POZ_sf"/>
</dbReference>
<dbReference type="OMA" id="HYANTSS"/>
<evidence type="ECO:0000313" key="3">
    <source>
        <dbReference type="EMBL" id="EPQ53963.1"/>
    </source>
</evidence>
<organism evidence="3 4">
    <name type="scientific">Gloeophyllum trabeum (strain ATCC 11539 / FP-39264 / Madison 617)</name>
    <name type="common">Brown rot fungus</name>
    <dbReference type="NCBI Taxonomy" id="670483"/>
    <lineage>
        <taxon>Eukaryota</taxon>
        <taxon>Fungi</taxon>
        <taxon>Dikarya</taxon>
        <taxon>Basidiomycota</taxon>
        <taxon>Agaricomycotina</taxon>
        <taxon>Agaricomycetes</taxon>
        <taxon>Gloeophyllales</taxon>
        <taxon>Gloeophyllaceae</taxon>
        <taxon>Gloeophyllum</taxon>
    </lineage>
</organism>
<protein>
    <recommendedName>
        <fullName evidence="2">BTB domain-containing protein</fullName>
    </recommendedName>
</protein>
<accession>S7Q392</accession>
<gene>
    <name evidence="3" type="ORF">GLOTRDRAFT_130358</name>
</gene>
<dbReference type="Gene3D" id="3.30.710.10">
    <property type="entry name" value="Potassium Channel Kv1.1, Chain A"/>
    <property type="match status" value="1"/>
</dbReference>
<dbReference type="EMBL" id="KB469304">
    <property type="protein sequence ID" value="EPQ53963.1"/>
    <property type="molecule type" value="Genomic_DNA"/>
</dbReference>
<feature type="region of interest" description="Disordered" evidence="1">
    <location>
        <begin position="383"/>
        <end position="446"/>
    </location>
</feature>
<dbReference type="SUPFAM" id="SSF54695">
    <property type="entry name" value="POZ domain"/>
    <property type="match status" value="1"/>
</dbReference>
<dbReference type="InterPro" id="IPR000210">
    <property type="entry name" value="BTB/POZ_dom"/>
</dbReference>
<dbReference type="Proteomes" id="UP000030669">
    <property type="component" value="Unassembled WGS sequence"/>
</dbReference>
<dbReference type="OrthoDB" id="2367075at2759"/>
<reference evidence="3 4" key="1">
    <citation type="journal article" date="2012" name="Science">
        <title>The Paleozoic origin of enzymatic lignin decomposition reconstructed from 31 fungal genomes.</title>
        <authorList>
            <person name="Floudas D."/>
            <person name="Binder M."/>
            <person name="Riley R."/>
            <person name="Barry K."/>
            <person name="Blanchette R.A."/>
            <person name="Henrissat B."/>
            <person name="Martinez A.T."/>
            <person name="Otillar R."/>
            <person name="Spatafora J.W."/>
            <person name="Yadav J.S."/>
            <person name="Aerts A."/>
            <person name="Benoit I."/>
            <person name="Boyd A."/>
            <person name="Carlson A."/>
            <person name="Copeland A."/>
            <person name="Coutinho P.M."/>
            <person name="de Vries R.P."/>
            <person name="Ferreira P."/>
            <person name="Findley K."/>
            <person name="Foster B."/>
            <person name="Gaskell J."/>
            <person name="Glotzer D."/>
            <person name="Gorecki P."/>
            <person name="Heitman J."/>
            <person name="Hesse C."/>
            <person name="Hori C."/>
            <person name="Igarashi K."/>
            <person name="Jurgens J.A."/>
            <person name="Kallen N."/>
            <person name="Kersten P."/>
            <person name="Kohler A."/>
            <person name="Kuees U."/>
            <person name="Kumar T.K.A."/>
            <person name="Kuo A."/>
            <person name="LaButti K."/>
            <person name="Larrondo L.F."/>
            <person name="Lindquist E."/>
            <person name="Ling A."/>
            <person name="Lombard V."/>
            <person name="Lucas S."/>
            <person name="Lundell T."/>
            <person name="Martin R."/>
            <person name="McLaughlin D.J."/>
            <person name="Morgenstern I."/>
            <person name="Morin E."/>
            <person name="Murat C."/>
            <person name="Nagy L.G."/>
            <person name="Nolan M."/>
            <person name="Ohm R.A."/>
            <person name="Patyshakuliyeva A."/>
            <person name="Rokas A."/>
            <person name="Ruiz-Duenas F.J."/>
            <person name="Sabat G."/>
            <person name="Salamov A."/>
            <person name="Samejima M."/>
            <person name="Schmutz J."/>
            <person name="Slot J.C."/>
            <person name="St John F."/>
            <person name="Stenlid J."/>
            <person name="Sun H."/>
            <person name="Sun S."/>
            <person name="Syed K."/>
            <person name="Tsang A."/>
            <person name="Wiebenga A."/>
            <person name="Young D."/>
            <person name="Pisabarro A."/>
            <person name="Eastwood D.C."/>
            <person name="Martin F."/>
            <person name="Cullen D."/>
            <person name="Grigoriev I.V."/>
            <person name="Hibbett D.S."/>
        </authorList>
    </citation>
    <scope>NUCLEOTIDE SEQUENCE [LARGE SCALE GENOMIC DNA]</scope>
    <source>
        <strain evidence="3 4">ATCC 11539</strain>
    </source>
</reference>
<dbReference type="KEGG" id="gtr:GLOTRDRAFT_130358"/>
<dbReference type="HOGENOM" id="CLU_557826_0_0_1"/>
<feature type="domain" description="BTB" evidence="2">
    <location>
        <begin position="190"/>
        <end position="250"/>
    </location>
</feature>
<sequence length="489" mass="53725">MHDPRGTAAFIYNSNSSTGPFVSSSYLSLHPNLKGALSMGTQQAKHKGGMVYKCMAAMMKDSSANAAGESGITLSTRPPSASVRSTSSVRSISISRSSSWSCAAAGVPTSSPGGRQADDVRPITPRPNEVLQPSSPMRVLRASAGILTGNHRQQTSAGSQGGAPAVALPPYPDSTAPNGREHERYYFKDGNVTFLLEDVLFRVHRFFFERDSARFRDVILKDLNSDPRDVIVRLTDCTAVDFERFLGVLYPVAFHQHDATTMDEWRSILALSTQWGFESIRLLAIREVFSLASPIDKIVLGRQYDIRVWLPDAYEAVCLREDPLSDEEAERIGAKDTARVARLRERRMLSPDLGASDSEARLRSLMEAEFHLHLPVKICDSEKNSDPEYGTRTDDSTFPTFALAQPISPPPSTAPELQSIQESDSLAEEKRLSLPPSQRCSSQDAEVQNFPVTRSSALPASGKDQQCCMCGICKRAQYREIAAGVETRF</sequence>
<dbReference type="Pfam" id="PF00651">
    <property type="entry name" value="BTB"/>
    <property type="match status" value="1"/>
</dbReference>